<sequence length="180" mass="19058">MNDEDKGRSMDKVAGGGVRQDPHGPSDERMSYERSASDWTAIAPERSGSEGSGGGGQTAEALNDDDDDDDDWAEGQGGRSTAGRPALPRRPRAVCCWRRNRRLVNRNGGEPQGRDVASDSAEEVARTEPREAADPARPREEERNTQGSGDAPTEGSPGAGLSSAQAAPSSHSQIDFAALR</sequence>
<evidence type="ECO:0000313" key="4">
    <source>
        <dbReference type="Proteomes" id="UP000266841"/>
    </source>
</evidence>
<feature type="region of interest" description="Disordered" evidence="1">
    <location>
        <begin position="1"/>
        <end position="180"/>
    </location>
</feature>
<evidence type="ECO:0000256" key="1">
    <source>
        <dbReference type="SAM" id="MobiDB-lite"/>
    </source>
</evidence>
<evidence type="ECO:0000313" key="2">
    <source>
        <dbReference type="EMBL" id="EJK49067.1"/>
    </source>
</evidence>
<dbReference type="EMBL" id="AGNL01045161">
    <property type="protein sequence ID" value="EJK49067.1"/>
    <property type="molecule type" value="Genomic_DNA"/>
</dbReference>
<dbReference type="EMBL" id="AGNL01040740">
    <property type="protein sequence ID" value="EJK51935.1"/>
    <property type="molecule type" value="Genomic_DNA"/>
</dbReference>
<feature type="compositionally biased region" description="Basic and acidic residues" evidence="1">
    <location>
        <begin position="20"/>
        <end position="36"/>
    </location>
</feature>
<dbReference type="Proteomes" id="UP000266841">
    <property type="component" value="Unassembled WGS sequence"/>
</dbReference>
<proteinExistence type="predicted"/>
<reference evidence="3 4" key="1">
    <citation type="journal article" date="2012" name="Genome Biol.">
        <title>Genome and low-iron response of an oceanic diatom adapted to chronic iron limitation.</title>
        <authorList>
            <person name="Lommer M."/>
            <person name="Specht M."/>
            <person name="Roy A.S."/>
            <person name="Kraemer L."/>
            <person name="Andreson R."/>
            <person name="Gutowska M.A."/>
            <person name="Wolf J."/>
            <person name="Bergner S.V."/>
            <person name="Schilhabel M.B."/>
            <person name="Klostermeier U.C."/>
            <person name="Beiko R.G."/>
            <person name="Rosenstiel P."/>
            <person name="Hippler M."/>
            <person name="Laroche J."/>
        </authorList>
    </citation>
    <scope>NUCLEOTIDE SEQUENCE [LARGE SCALE GENOMIC DNA]</scope>
    <source>
        <strain evidence="3 4">CCMP1005</strain>
    </source>
</reference>
<evidence type="ECO:0000313" key="3">
    <source>
        <dbReference type="EMBL" id="EJK51935.1"/>
    </source>
</evidence>
<feature type="compositionally biased region" description="Acidic residues" evidence="1">
    <location>
        <begin position="62"/>
        <end position="73"/>
    </location>
</feature>
<name>K0RFA4_THAOC</name>
<accession>K0RFA4</accession>
<feature type="compositionally biased region" description="Basic and acidic residues" evidence="1">
    <location>
        <begin position="1"/>
        <end position="11"/>
    </location>
</feature>
<comment type="caution">
    <text evidence="3">The sequence shown here is derived from an EMBL/GenBank/DDBJ whole genome shotgun (WGS) entry which is preliminary data.</text>
</comment>
<keyword evidence="4" id="KW-1185">Reference proteome</keyword>
<feature type="compositionally biased region" description="Basic and acidic residues" evidence="1">
    <location>
        <begin position="112"/>
        <end position="144"/>
    </location>
</feature>
<gene>
    <name evidence="3" type="ORF">THAOC_28849</name>
    <name evidence="2" type="ORF">THAOC_32093</name>
</gene>
<feature type="compositionally biased region" description="Low complexity" evidence="1">
    <location>
        <begin position="162"/>
        <end position="173"/>
    </location>
</feature>
<dbReference type="AlphaFoldDB" id="K0RFA4"/>
<feature type="compositionally biased region" description="Basic residues" evidence="1">
    <location>
        <begin position="87"/>
        <end position="104"/>
    </location>
</feature>
<organism evidence="3 4">
    <name type="scientific">Thalassiosira oceanica</name>
    <name type="common">Marine diatom</name>
    <dbReference type="NCBI Taxonomy" id="159749"/>
    <lineage>
        <taxon>Eukaryota</taxon>
        <taxon>Sar</taxon>
        <taxon>Stramenopiles</taxon>
        <taxon>Ochrophyta</taxon>
        <taxon>Bacillariophyta</taxon>
        <taxon>Coscinodiscophyceae</taxon>
        <taxon>Thalassiosirophycidae</taxon>
        <taxon>Thalassiosirales</taxon>
        <taxon>Thalassiosiraceae</taxon>
        <taxon>Thalassiosira</taxon>
    </lineage>
</organism>
<protein>
    <submittedName>
        <fullName evidence="3">Uncharacterized protein</fullName>
    </submittedName>
</protein>